<dbReference type="PANTHER" id="PTHR34222">
    <property type="entry name" value="GAG_PRE-INTEGRS DOMAIN-CONTAINING PROTEIN"/>
    <property type="match status" value="1"/>
</dbReference>
<dbReference type="PANTHER" id="PTHR34222:SF99">
    <property type="entry name" value="PROTEIN, PUTATIVE-RELATED"/>
    <property type="match status" value="1"/>
</dbReference>
<dbReference type="AlphaFoldDB" id="A0A8X7WIF4"/>
<evidence type="ECO:0000313" key="2">
    <source>
        <dbReference type="EMBL" id="KAG2330201.1"/>
    </source>
</evidence>
<feature type="region of interest" description="Disordered" evidence="1">
    <location>
        <begin position="216"/>
        <end position="250"/>
    </location>
</feature>
<dbReference type="EMBL" id="JAAMPC010000001">
    <property type="protein sequence ID" value="KAG2330201.1"/>
    <property type="molecule type" value="Genomic_DNA"/>
</dbReference>
<organism evidence="2 3">
    <name type="scientific">Brassica carinata</name>
    <name type="common">Ethiopian mustard</name>
    <name type="synonym">Abyssinian cabbage</name>
    <dbReference type="NCBI Taxonomy" id="52824"/>
    <lineage>
        <taxon>Eukaryota</taxon>
        <taxon>Viridiplantae</taxon>
        <taxon>Streptophyta</taxon>
        <taxon>Embryophyta</taxon>
        <taxon>Tracheophyta</taxon>
        <taxon>Spermatophyta</taxon>
        <taxon>Magnoliopsida</taxon>
        <taxon>eudicotyledons</taxon>
        <taxon>Gunneridae</taxon>
        <taxon>Pentapetalae</taxon>
        <taxon>rosids</taxon>
        <taxon>malvids</taxon>
        <taxon>Brassicales</taxon>
        <taxon>Brassicaceae</taxon>
        <taxon>Brassiceae</taxon>
        <taxon>Brassica</taxon>
    </lineage>
</organism>
<keyword evidence="3" id="KW-1185">Reference proteome</keyword>
<evidence type="ECO:0000256" key="1">
    <source>
        <dbReference type="SAM" id="MobiDB-lite"/>
    </source>
</evidence>
<feature type="compositionally biased region" description="Polar residues" evidence="1">
    <location>
        <begin position="229"/>
        <end position="238"/>
    </location>
</feature>
<comment type="caution">
    <text evidence="2">The sequence shown here is derived from an EMBL/GenBank/DDBJ whole genome shotgun (WGS) entry which is preliminary data.</text>
</comment>
<sequence length="270" mass="30054">MVKRGGKTKARTSTSDDCDSVTRNRSVTPILEEPEEIKANQQQTRRTLHRDNTGSFPMMTEPYDRTPNPTAFQMQSMQSENSQALLAHAGFQKPKCSHCHRIGHTVEKCYKVHGYPPGHPQRNKANKQIGSTNLAATPALDTSVKDDKEVNEGMTKEHIQSMISYLSSQLQNATSKPELLSLKLQTPSSTSAKNFASSSTSVPHTSQITDSKIFFPHLYNEPPHDEQTHSASTSSDAHLSTDELSSEPILPNDLTSQIPFLMGIWMRKYT</sequence>
<gene>
    <name evidence="2" type="ORF">Bca52824_001381</name>
</gene>
<reference evidence="2 3" key="1">
    <citation type="submission" date="2020-02" db="EMBL/GenBank/DDBJ databases">
        <authorList>
            <person name="Ma Q."/>
            <person name="Huang Y."/>
            <person name="Song X."/>
            <person name="Pei D."/>
        </authorList>
    </citation>
    <scope>NUCLEOTIDE SEQUENCE [LARGE SCALE GENOMIC DNA]</scope>
    <source>
        <strain evidence="2">Sxm20200214</strain>
        <tissue evidence="2">Leaf</tissue>
    </source>
</reference>
<evidence type="ECO:0000313" key="3">
    <source>
        <dbReference type="Proteomes" id="UP000886595"/>
    </source>
</evidence>
<accession>A0A8X7WIF4</accession>
<feature type="compositionally biased region" description="Polar residues" evidence="1">
    <location>
        <begin position="11"/>
        <end position="27"/>
    </location>
</feature>
<protein>
    <submittedName>
        <fullName evidence="2">Uncharacterized protein</fullName>
    </submittedName>
</protein>
<feature type="region of interest" description="Disordered" evidence="1">
    <location>
        <begin position="1"/>
        <end position="62"/>
    </location>
</feature>
<dbReference type="Proteomes" id="UP000886595">
    <property type="component" value="Unassembled WGS sequence"/>
</dbReference>
<feature type="compositionally biased region" description="Basic residues" evidence="1">
    <location>
        <begin position="1"/>
        <end position="10"/>
    </location>
</feature>
<dbReference type="OrthoDB" id="1111636at2759"/>
<name>A0A8X7WIF4_BRACI</name>
<proteinExistence type="predicted"/>